<dbReference type="Gene3D" id="3.30.1490.20">
    <property type="entry name" value="ATP-grasp fold, A domain"/>
    <property type="match status" value="1"/>
</dbReference>
<dbReference type="Gene3D" id="3.30.470.20">
    <property type="entry name" value="ATP-grasp fold, B domain"/>
    <property type="match status" value="1"/>
</dbReference>
<feature type="compositionally biased region" description="Low complexity" evidence="1">
    <location>
        <begin position="8"/>
        <end position="23"/>
    </location>
</feature>
<dbReference type="EMBL" id="NFEZ01000003">
    <property type="protein sequence ID" value="PLT47249.1"/>
    <property type="molecule type" value="Genomic_DNA"/>
</dbReference>
<evidence type="ECO:0008006" key="4">
    <source>
        <dbReference type="Google" id="ProtNLM"/>
    </source>
</evidence>
<feature type="region of interest" description="Disordered" evidence="1">
    <location>
        <begin position="1"/>
        <end position="23"/>
    </location>
</feature>
<reference evidence="2 3" key="1">
    <citation type="submission" date="2017-05" db="EMBL/GenBank/DDBJ databases">
        <title>Functional genome analysis of Paenibacillus pasadenensis strain R16: insights on endophytic life style and antifungal activity.</title>
        <authorList>
            <person name="Passera A."/>
            <person name="Marcolungo L."/>
            <person name="Casati P."/>
            <person name="Brasca M."/>
            <person name="Quaglino F."/>
            <person name="Delledonne M."/>
        </authorList>
    </citation>
    <scope>NUCLEOTIDE SEQUENCE [LARGE SCALE GENOMIC DNA]</scope>
    <source>
        <strain evidence="2 3">R16</strain>
    </source>
</reference>
<dbReference type="GO" id="GO:0005524">
    <property type="term" value="F:ATP binding"/>
    <property type="evidence" value="ECO:0007669"/>
    <property type="project" value="InterPro"/>
</dbReference>
<dbReference type="Pfam" id="PF14398">
    <property type="entry name" value="ATPgrasp_YheCD"/>
    <property type="match status" value="1"/>
</dbReference>
<sequence>MNEEIRLEAAPAPDAAAALPAPAEPVPAAAAEPLHAHAPAEEGAADAEEELAYVQKVLSKPFPKGGASGRMLASKWAKTAALLGHPSIAPHIPPTRLYSEAALKSMLDQHGMVVIKPVRGTGGLGVIKISRVDGGYSYSSGSSTKRASSIGSLHLALKPLQKGRSYLIQKGIHLATVGGRPIDYRVKYVKNGARWEIRSMVGRVARSGLFVTNLCRGGSQLTASQGIGRSLPGASIRGKKQEMRRLTRLSAAVLESKFPGIGQLGFDYGLDRSGKIWIFEVNTRPK</sequence>
<dbReference type="SUPFAM" id="SSF56059">
    <property type="entry name" value="Glutathione synthetase ATP-binding domain-like"/>
    <property type="match status" value="1"/>
</dbReference>
<dbReference type="AlphaFoldDB" id="A0A2N5NA82"/>
<accession>A0A2N5NA82</accession>
<dbReference type="Proteomes" id="UP000234789">
    <property type="component" value="Unassembled WGS sequence"/>
</dbReference>
<protein>
    <recommendedName>
        <fullName evidence="4">ATP-grasp domain-containing protein</fullName>
    </recommendedName>
</protein>
<evidence type="ECO:0000313" key="2">
    <source>
        <dbReference type="EMBL" id="PLT47249.1"/>
    </source>
</evidence>
<name>A0A2N5NA82_9BACL</name>
<comment type="caution">
    <text evidence="2">The sequence shown here is derived from an EMBL/GenBank/DDBJ whole genome shotgun (WGS) entry which is preliminary data.</text>
</comment>
<gene>
    <name evidence="2" type="ORF">B8V81_1473</name>
</gene>
<evidence type="ECO:0000256" key="1">
    <source>
        <dbReference type="SAM" id="MobiDB-lite"/>
    </source>
</evidence>
<dbReference type="InterPro" id="IPR013815">
    <property type="entry name" value="ATP_grasp_subdomain_1"/>
</dbReference>
<keyword evidence="3" id="KW-1185">Reference proteome</keyword>
<organism evidence="2 3">
    <name type="scientific">Paenibacillus pasadenensis</name>
    <dbReference type="NCBI Taxonomy" id="217090"/>
    <lineage>
        <taxon>Bacteria</taxon>
        <taxon>Bacillati</taxon>
        <taxon>Bacillota</taxon>
        <taxon>Bacilli</taxon>
        <taxon>Bacillales</taxon>
        <taxon>Paenibacillaceae</taxon>
        <taxon>Paenibacillus</taxon>
    </lineage>
</organism>
<evidence type="ECO:0000313" key="3">
    <source>
        <dbReference type="Proteomes" id="UP000234789"/>
    </source>
</evidence>
<dbReference type="InterPro" id="IPR026838">
    <property type="entry name" value="YheC/D"/>
</dbReference>
<proteinExistence type="predicted"/>